<gene>
    <name evidence="1" type="ORF">RJJ65_18610</name>
</gene>
<sequence length="91" mass="10205">MGLLSDLVIDLDDLESLQVIIVDACNELKISPDHQGFVGRVVDLHSQGHSREEILRSLRVEFARPHDHRQKHTSFNPEDGCHVGVDAILLT</sequence>
<accession>A0AAJ2GX53</accession>
<proteinExistence type="predicted"/>
<dbReference type="EMBL" id="JAVLSF010000010">
    <property type="protein sequence ID" value="MDR9774634.1"/>
    <property type="molecule type" value="Genomic_DNA"/>
</dbReference>
<dbReference type="Proteomes" id="UP001268610">
    <property type="component" value="Unassembled WGS sequence"/>
</dbReference>
<evidence type="ECO:0000313" key="1">
    <source>
        <dbReference type="EMBL" id="MDR9774634.1"/>
    </source>
</evidence>
<organism evidence="1 2">
    <name type="scientific">Rhizobium hidalgonense</name>
    <dbReference type="NCBI Taxonomy" id="1538159"/>
    <lineage>
        <taxon>Bacteria</taxon>
        <taxon>Pseudomonadati</taxon>
        <taxon>Pseudomonadota</taxon>
        <taxon>Alphaproteobacteria</taxon>
        <taxon>Hyphomicrobiales</taxon>
        <taxon>Rhizobiaceae</taxon>
        <taxon>Rhizobium/Agrobacterium group</taxon>
        <taxon>Rhizobium</taxon>
    </lineage>
</organism>
<comment type="caution">
    <text evidence="1">The sequence shown here is derived from an EMBL/GenBank/DDBJ whole genome shotgun (WGS) entry which is preliminary data.</text>
</comment>
<dbReference type="RefSeq" id="WP_310865635.1">
    <property type="nucleotide sequence ID" value="NZ_JAVLSF010000010.1"/>
</dbReference>
<protein>
    <submittedName>
        <fullName evidence="1">Uncharacterized protein</fullName>
    </submittedName>
</protein>
<evidence type="ECO:0000313" key="2">
    <source>
        <dbReference type="Proteomes" id="UP001268610"/>
    </source>
</evidence>
<dbReference type="AlphaFoldDB" id="A0AAJ2GX53"/>
<name>A0AAJ2GX53_9HYPH</name>
<reference evidence="1" key="1">
    <citation type="submission" date="2023-04" db="EMBL/GenBank/DDBJ databases">
        <title>Genomic characterization of faba bean (Vicia faba) microsymbionts in Mexican soils.</title>
        <authorList>
            <person name="Rivera Orduna F.N."/>
            <person name="Guevara-Luna J."/>
            <person name="Yan J."/>
            <person name="Arroyo-Herrera I."/>
            <person name="Li Y."/>
            <person name="Vasquez-Murrieta M.S."/>
            <person name="Wang E.T."/>
        </authorList>
    </citation>
    <scope>NUCLEOTIDE SEQUENCE</scope>
    <source>
        <strain evidence="1">CH26</strain>
    </source>
</reference>